<name>A0A0A3HTG5_9BACL</name>
<dbReference type="AlphaFoldDB" id="A0A0A3HTG5"/>
<reference evidence="2 3" key="1">
    <citation type="submission" date="2014-02" db="EMBL/GenBank/DDBJ databases">
        <title>Draft genome sequence of Lysinibacillus manganicus DSM 26584T.</title>
        <authorList>
            <person name="Zhang F."/>
            <person name="Wang G."/>
            <person name="Zhang L."/>
        </authorList>
    </citation>
    <scope>NUCLEOTIDE SEQUENCE [LARGE SCALE GENOMIC DNA]</scope>
    <source>
        <strain evidence="2 3">DSM 26584</strain>
    </source>
</reference>
<accession>A0A0A3HTG5</accession>
<dbReference type="GO" id="GO:0004674">
    <property type="term" value="F:protein serine/threonine kinase activity"/>
    <property type="evidence" value="ECO:0007669"/>
    <property type="project" value="UniProtKB-KW"/>
</dbReference>
<evidence type="ECO:0000313" key="2">
    <source>
        <dbReference type="EMBL" id="KGR75851.1"/>
    </source>
</evidence>
<dbReference type="SUPFAM" id="SSF55874">
    <property type="entry name" value="ATPase domain of HSP90 chaperone/DNA topoisomerase II/histidine kinase"/>
    <property type="match status" value="1"/>
</dbReference>
<evidence type="ECO:0000259" key="1">
    <source>
        <dbReference type="SMART" id="SM00387"/>
    </source>
</evidence>
<dbReference type="Pfam" id="PF13581">
    <property type="entry name" value="HATPase_c_2"/>
    <property type="match status" value="1"/>
</dbReference>
<dbReference type="InterPro" id="IPR003594">
    <property type="entry name" value="HATPase_dom"/>
</dbReference>
<dbReference type="SMART" id="SM00387">
    <property type="entry name" value="HATPase_c"/>
    <property type="match status" value="1"/>
</dbReference>
<sequence>MNNILEVNINTEWDIITARQIARETSKSIGFDTVDQARIVVAISEIAKNIFMYAKAGLITIERLESAEEKGISITAIDNGPGILDIKSVFDESNSKGLGAGLPGVKRLMDSLEIQSELGGGTIVRIEKWLR</sequence>
<comment type="caution">
    <text evidence="2">The sequence shown here is derived from an EMBL/GenBank/DDBJ whole genome shotgun (WGS) entry which is preliminary data.</text>
</comment>
<dbReference type="InterPro" id="IPR036890">
    <property type="entry name" value="HATPase_C_sf"/>
</dbReference>
<keyword evidence="2" id="KW-0418">Kinase</keyword>
<dbReference type="EMBL" id="JPVN01000029">
    <property type="protein sequence ID" value="KGR75851.1"/>
    <property type="molecule type" value="Genomic_DNA"/>
</dbReference>
<keyword evidence="2" id="KW-0808">Transferase</keyword>
<dbReference type="RefSeq" id="WP_036189496.1">
    <property type="nucleotide sequence ID" value="NZ_AVDA01000029.1"/>
</dbReference>
<protein>
    <submittedName>
        <fullName evidence="2">Serine/threonine protein kinase</fullName>
    </submittedName>
</protein>
<dbReference type="Proteomes" id="UP000030416">
    <property type="component" value="Unassembled WGS sequence"/>
</dbReference>
<dbReference type="STRING" id="1384049.CD29_17475"/>
<evidence type="ECO:0000313" key="3">
    <source>
        <dbReference type="Proteomes" id="UP000030416"/>
    </source>
</evidence>
<dbReference type="Gene3D" id="3.30.565.10">
    <property type="entry name" value="Histidine kinase-like ATPase, C-terminal domain"/>
    <property type="match status" value="1"/>
</dbReference>
<dbReference type="CDD" id="cd16934">
    <property type="entry name" value="HATPase_RsbT-like"/>
    <property type="match status" value="1"/>
</dbReference>
<gene>
    <name evidence="2" type="ORF">CD29_17475</name>
</gene>
<keyword evidence="3" id="KW-1185">Reference proteome</keyword>
<proteinExistence type="predicted"/>
<dbReference type="OrthoDB" id="9799195at2"/>
<organism evidence="2 3">
    <name type="scientific">Ureibacillus manganicus DSM 26584</name>
    <dbReference type="NCBI Taxonomy" id="1384049"/>
    <lineage>
        <taxon>Bacteria</taxon>
        <taxon>Bacillati</taxon>
        <taxon>Bacillota</taxon>
        <taxon>Bacilli</taxon>
        <taxon>Bacillales</taxon>
        <taxon>Caryophanaceae</taxon>
        <taxon>Ureibacillus</taxon>
    </lineage>
</organism>
<dbReference type="eggNOG" id="COG2172">
    <property type="taxonomic scope" value="Bacteria"/>
</dbReference>
<keyword evidence="2" id="KW-0723">Serine/threonine-protein kinase</keyword>
<feature type="domain" description="Histidine kinase/HSP90-like ATPase" evidence="1">
    <location>
        <begin position="34"/>
        <end position="131"/>
    </location>
</feature>